<proteinExistence type="predicted"/>
<keyword evidence="2" id="KW-1185">Reference proteome</keyword>
<organism evidence="1 2">
    <name type="scientific">Puccinia coronata f. sp. avenae</name>
    <dbReference type="NCBI Taxonomy" id="200324"/>
    <lineage>
        <taxon>Eukaryota</taxon>
        <taxon>Fungi</taxon>
        <taxon>Dikarya</taxon>
        <taxon>Basidiomycota</taxon>
        <taxon>Pucciniomycotina</taxon>
        <taxon>Pucciniomycetes</taxon>
        <taxon>Pucciniales</taxon>
        <taxon>Pucciniaceae</taxon>
        <taxon>Puccinia</taxon>
    </lineage>
</organism>
<reference evidence="1 2" key="1">
    <citation type="submission" date="2017-11" db="EMBL/GenBank/DDBJ databases">
        <title>De novo assembly and phasing of dikaryotic genomes from two isolates of Puccinia coronata f. sp. avenae, the causal agent of oat crown rust.</title>
        <authorList>
            <person name="Miller M.E."/>
            <person name="Zhang Y."/>
            <person name="Omidvar V."/>
            <person name="Sperschneider J."/>
            <person name="Schwessinger B."/>
            <person name="Raley C."/>
            <person name="Palmer J.M."/>
            <person name="Garnica D."/>
            <person name="Upadhyaya N."/>
            <person name="Rathjen J."/>
            <person name="Taylor J.M."/>
            <person name="Park R.F."/>
            <person name="Dodds P.N."/>
            <person name="Hirsch C.D."/>
            <person name="Kianian S.F."/>
            <person name="Figueroa M."/>
        </authorList>
    </citation>
    <scope>NUCLEOTIDE SEQUENCE [LARGE SCALE GENOMIC DNA]</scope>
    <source>
        <strain evidence="1">12NC29</strain>
    </source>
</reference>
<gene>
    <name evidence="1" type="ORF">PCANC_16022</name>
</gene>
<evidence type="ECO:0000313" key="1">
    <source>
        <dbReference type="EMBL" id="PLW38688.1"/>
    </source>
</evidence>
<dbReference type="AlphaFoldDB" id="A0A2N5ULP6"/>
<protein>
    <submittedName>
        <fullName evidence="1">Uncharacterized protein</fullName>
    </submittedName>
</protein>
<dbReference type="Proteomes" id="UP000235388">
    <property type="component" value="Unassembled WGS sequence"/>
</dbReference>
<sequence length="305" mass="34109">MAKPSTTKSLAEQQLEIMSGSATSNRIRTGNSEKVCHTMGLDWEAGGVLDEWFDRMMDLELSDRKIDGHLANEALEPEFVIQTLETPEFLTPLVNRNCVYIVNKPSAEELPLIHATIYDSRRTTAYLAVGIPTKAAVYVFRMARSCDSISVREIGKPWEGTAIGSVLCSQPNVYNLFKFSNSTGLVDIFFANSALLHQFPHPDTVWSAERSMQASASSHVKFISPQLTLRHFSGAALKIMHEDLETWPVNPLIQNIFQFLSKEIGKVQVSYVVQRYIKNASNFKSSIQCLQVVLHEAIVGEEAQQ</sequence>
<name>A0A2N5ULP6_9BASI</name>
<dbReference type="STRING" id="200324.A0A2N5ULP6"/>
<dbReference type="EMBL" id="PGCJ01000204">
    <property type="protein sequence ID" value="PLW38688.1"/>
    <property type="molecule type" value="Genomic_DNA"/>
</dbReference>
<comment type="caution">
    <text evidence="1">The sequence shown here is derived from an EMBL/GenBank/DDBJ whole genome shotgun (WGS) entry which is preliminary data.</text>
</comment>
<dbReference type="OrthoDB" id="2507277at2759"/>
<evidence type="ECO:0000313" key="2">
    <source>
        <dbReference type="Proteomes" id="UP000235388"/>
    </source>
</evidence>
<accession>A0A2N5ULP6</accession>